<keyword evidence="5" id="KW-1185">Reference proteome</keyword>
<dbReference type="SMART" id="SM01057">
    <property type="entry name" value="Carb_anhydrase"/>
    <property type="match status" value="1"/>
</dbReference>
<dbReference type="InterPro" id="IPR036398">
    <property type="entry name" value="CA_dom_sf"/>
</dbReference>
<accession>A0A9P0ZG68</accession>
<evidence type="ECO:0000259" key="3">
    <source>
        <dbReference type="PROSITE" id="PS51144"/>
    </source>
</evidence>
<feature type="domain" description="Alpha-carbonic anhydrase" evidence="3">
    <location>
        <begin position="23"/>
        <end position="266"/>
    </location>
</feature>
<evidence type="ECO:0000313" key="5">
    <source>
        <dbReference type="Proteomes" id="UP001152484"/>
    </source>
</evidence>
<dbReference type="OrthoDB" id="429145at2759"/>
<dbReference type="GO" id="GO:0004089">
    <property type="term" value="F:carbonate dehydratase activity"/>
    <property type="evidence" value="ECO:0007669"/>
    <property type="project" value="InterPro"/>
</dbReference>
<dbReference type="SUPFAM" id="SSF51069">
    <property type="entry name" value="Carbonic anhydrase"/>
    <property type="match status" value="1"/>
</dbReference>
<dbReference type="InterPro" id="IPR023561">
    <property type="entry name" value="Carbonic_anhydrase_a-class"/>
</dbReference>
<dbReference type="EMBL" id="CAMAPE010000038">
    <property type="protein sequence ID" value="CAH9099361.1"/>
    <property type="molecule type" value="Genomic_DNA"/>
</dbReference>
<dbReference type="Pfam" id="PF00194">
    <property type="entry name" value="Carb_anhydrase"/>
    <property type="match status" value="1"/>
</dbReference>
<evidence type="ECO:0000313" key="4">
    <source>
        <dbReference type="EMBL" id="CAH9099361.1"/>
    </source>
</evidence>
<evidence type="ECO:0000256" key="1">
    <source>
        <dbReference type="SAM" id="MobiDB-lite"/>
    </source>
</evidence>
<dbReference type="Gene3D" id="3.10.200.10">
    <property type="entry name" value="Alpha carbonic anhydrase"/>
    <property type="match status" value="1"/>
</dbReference>
<dbReference type="Proteomes" id="UP001152484">
    <property type="component" value="Unassembled WGS sequence"/>
</dbReference>
<evidence type="ECO:0000256" key="2">
    <source>
        <dbReference type="SAM" id="SignalP"/>
    </source>
</evidence>
<dbReference type="GO" id="GO:0006730">
    <property type="term" value="P:one-carbon metabolic process"/>
    <property type="evidence" value="ECO:0007669"/>
    <property type="project" value="TreeGrafter"/>
</dbReference>
<dbReference type="AlphaFoldDB" id="A0A9P0ZG68"/>
<comment type="caution">
    <text evidence="4">The sequence shown here is derived from an EMBL/GenBank/DDBJ whole genome shotgun (WGS) entry which is preliminary data.</text>
</comment>
<proteinExistence type="predicted"/>
<dbReference type="GO" id="GO:0008270">
    <property type="term" value="F:zinc ion binding"/>
    <property type="evidence" value="ECO:0007669"/>
    <property type="project" value="InterPro"/>
</dbReference>
<dbReference type="CDD" id="cd03124">
    <property type="entry name" value="alpha_CA_prokaryotic_like"/>
    <property type="match status" value="1"/>
</dbReference>
<organism evidence="4 5">
    <name type="scientific">Cuscuta europaea</name>
    <name type="common">European dodder</name>
    <dbReference type="NCBI Taxonomy" id="41803"/>
    <lineage>
        <taxon>Eukaryota</taxon>
        <taxon>Viridiplantae</taxon>
        <taxon>Streptophyta</taxon>
        <taxon>Embryophyta</taxon>
        <taxon>Tracheophyta</taxon>
        <taxon>Spermatophyta</taxon>
        <taxon>Magnoliopsida</taxon>
        <taxon>eudicotyledons</taxon>
        <taxon>Gunneridae</taxon>
        <taxon>Pentapetalae</taxon>
        <taxon>asterids</taxon>
        <taxon>lamiids</taxon>
        <taxon>Solanales</taxon>
        <taxon>Convolvulaceae</taxon>
        <taxon>Cuscuteae</taxon>
        <taxon>Cuscuta</taxon>
        <taxon>Cuscuta subgen. Cuscuta</taxon>
    </lineage>
</organism>
<feature type="region of interest" description="Disordered" evidence="1">
    <location>
        <begin position="239"/>
        <end position="275"/>
    </location>
</feature>
<gene>
    <name evidence="4" type="ORF">CEURO_LOCUS14429</name>
</gene>
<protein>
    <recommendedName>
        <fullName evidence="3">Alpha-carbonic anhydrase domain-containing protein</fullName>
    </recommendedName>
</protein>
<sequence length="275" mass="30436">MDLVLFVVGVFSLLIKPVFSEDVAFGYSGSNGPGHWASLSPNYALCSTGRSQSPVNLSSIPTHLNPNLKALAIQFTDSVNATLVNMGYHVELRYNGGGGGGSLVLHGTIYTLSQLHWHAPSEHFTNSFACELHLPFKSPHNSMVVVAIMFRFGQSDPIIAELEQDLSQLSKRSPTQHPPEVALGNNNIRHIQNLLREFTNIDRYYTYEGSLTTPPCTEDVTWIVIEKFRTITMDQVETLQRPMDNGSTKNARPVQPLNGRKVEAYQSHSISPSPM</sequence>
<dbReference type="PANTHER" id="PTHR18952">
    <property type="entry name" value="CARBONIC ANHYDRASE"/>
    <property type="match status" value="1"/>
</dbReference>
<dbReference type="PANTHER" id="PTHR18952:SF236">
    <property type="entry name" value="ALPHA CARBONIC ANHYDRASE 1, CHLOROPLASTIC"/>
    <property type="match status" value="1"/>
</dbReference>
<feature type="signal peptide" evidence="2">
    <location>
        <begin position="1"/>
        <end position="20"/>
    </location>
</feature>
<dbReference type="PROSITE" id="PS51144">
    <property type="entry name" value="ALPHA_CA_2"/>
    <property type="match status" value="1"/>
</dbReference>
<feature type="compositionally biased region" description="Polar residues" evidence="1">
    <location>
        <begin position="266"/>
        <end position="275"/>
    </location>
</feature>
<dbReference type="InterPro" id="IPR001148">
    <property type="entry name" value="CA_dom"/>
</dbReference>
<dbReference type="InterPro" id="IPR041891">
    <property type="entry name" value="Alpha_CA_prokaryot-like"/>
</dbReference>
<reference evidence="4" key="1">
    <citation type="submission" date="2022-07" db="EMBL/GenBank/DDBJ databases">
        <authorList>
            <person name="Macas J."/>
            <person name="Novak P."/>
            <person name="Neumann P."/>
        </authorList>
    </citation>
    <scope>NUCLEOTIDE SEQUENCE</scope>
</reference>
<name>A0A9P0ZG68_CUSEU</name>
<keyword evidence="2" id="KW-0732">Signal</keyword>
<feature type="chain" id="PRO_5040261279" description="Alpha-carbonic anhydrase domain-containing protein" evidence="2">
    <location>
        <begin position="21"/>
        <end position="275"/>
    </location>
</feature>